<sequence length="84" mass="9451">MRAQVLVLLPANWPDWTNATQPYIPVAQNVKAFNGTVPGTCLHLKTCRCPRTSSRVLVATRWLGVAMECSSWTPSRPLQWREEG</sequence>
<dbReference type="AlphaFoldDB" id="A0A2M4D6S2"/>
<accession>A0A2M4D6S2</accession>
<organism evidence="1">
    <name type="scientific">Anopheles darlingi</name>
    <name type="common">Mosquito</name>
    <dbReference type="NCBI Taxonomy" id="43151"/>
    <lineage>
        <taxon>Eukaryota</taxon>
        <taxon>Metazoa</taxon>
        <taxon>Ecdysozoa</taxon>
        <taxon>Arthropoda</taxon>
        <taxon>Hexapoda</taxon>
        <taxon>Insecta</taxon>
        <taxon>Pterygota</taxon>
        <taxon>Neoptera</taxon>
        <taxon>Endopterygota</taxon>
        <taxon>Diptera</taxon>
        <taxon>Nematocera</taxon>
        <taxon>Culicoidea</taxon>
        <taxon>Culicidae</taxon>
        <taxon>Anophelinae</taxon>
        <taxon>Anopheles</taxon>
    </lineage>
</organism>
<reference evidence="1" key="1">
    <citation type="submission" date="2018-01" db="EMBL/GenBank/DDBJ databases">
        <title>An insight into the sialome of Amazonian anophelines.</title>
        <authorList>
            <person name="Ribeiro J.M."/>
            <person name="Scarpassa V."/>
            <person name="Calvo E."/>
        </authorList>
    </citation>
    <scope>NUCLEOTIDE SEQUENCE</scope>
</reference>
<proteinExistence type="predicted"/>
<dbReference type="EMBL" id="GGFL01009092">
    <property type="protein sequence ID" value="MBW73270.1"/>
    <property type="molecule type" value="Transcribed_RNA"/>
</dbReference>
<evidence type="ECO:0000313" key="1">
    <source>
        <dbReference type="EMBL" id="MBW73270.1"/>
    </source>
</evidence>
<protein>
    <submittedName>
        <fullName evidence="1">Putative secreted protein</fullName>
    </submittedName>
</protein>
<name>A0A2M4D6S2_ANODA</name>